<dbReference type="RefSeq" id="WP_269597231.1">
    <property type="nucleotide sequence ID" value="NZ_CP114584.1"/>
</dbReference>
<keyword evidence="1" id="KW-0472">Membrane</keyword>
<evidence type="ECO:0000313" key="3">
    <source>
        <dbReference type="Proteomes" id="UP001164676"/>
    </source>
</evidence>
<accession>A0ABY7LCH7</accession>
<sequence length="111" mass="11943">MTTVKRIEAGQYSVSDGRMIVKRGSGWFVLTAEGGHDFGPLTTLASAKEYVTNGTISLGKHDARSAYGRKQSKKEFNAYLGAEAKNGNPGPLILYLITLIAIGVFFTVIDS</sequence>
<keyword evidence="3" id="KW-1185">Reference proteome</keyword>
<keyword evidence="1" id="KW-0812">Transmembrane</keyword>
<name>A0ABY7LCH7_9GAMM</name>
<evidence type="ECO:0000313" key="2">
    <source>
        <dbReference type="EMBL" id="WBA13861.1"/>
    </source>
</evidence>
<dbReference type="Proteomes" id="UP001164676">
    <property type="component" value="Chromosome"/>
</dbReference>
<reference evidence="2" key="1">
    <citation type="submission" date="2022-09" db="EMBL/GenBank/DDBJ databases">
        <authorList>
            <person name="Li Z.-J."/>
        </authorList>
    </citation>
    <scope>NUCLEOTIDE SEQUENCE</scope>
    <source>
        <strain evidence="2">TGB10</strain>
    </source>
</reference>
<gene>
    <name evidence="2" type="ORF">N7E60_08975</name>
</gene>
<feature type="transmembrane region" description="Helical" evidence="1">
    <location>
        <begin position="92"/>
        <end position="109"/>
    </location>
</feature>
<dbReference type="EMBL" id="CP114584">
    <property type="protein sequence ID" value="WBA13861.1"/>
    <property type="molecule type" value="Genomic_DNA"/>
</dbReference>
<evidence type="ECO:0000256" key="1">
    <source>
        <dbReference type="SAM" id="Phobius"/>
    </source>
</evidence>
<keyword evidence="1" id="KW-1133">Transmembrane helix</keyword>
<organism evidence="2 3">
    <name type="scientific">Salinivibrio proteolyticus</name>
    <dbReference type="NCBI Taxonomy" id="334715"/>
    <lineage>
        <taxon>Bacteria</taxon>
        <taxon>Pseudomonadati</taxon>
        <taxon>Pseudomonadota</taxon>
        <taxon>Gammaproteobacteria</taxon>
        <taxon>Vibrionales</taxon>
        <taxon>Vibrionaceae</taxon>
        <taxon>Salinivibrio</taxon>
    </lineage>
</organism>
<proteinExistence type="predicted"/>
<protein>
    <submittedName>
        <fullName evidence="2">Uncharacterized protein</fullName>
    </submittedName>
</protein>